<evidence type="ECO:0000313" key="2">
    <source>
        <dbReference type="EMBL" id="OYQ47228.1"/>
    </source>
</evidence>
<accession>A0A256A0E7</accession>
<sequence length="180" mass="21847">MTDFKTYYSSKFRQDINQFFSTIPDDSRFHEDKDKKQIFSIQHERLTPSKNHLDFLDKDGKEYFGVALFFTVLTDMVCYTYYKNNYENFQSLTRYPKLIGNCLSWCRFHLHPRDIFYAMKQGRKPSEPQLLFIDKFSDAIDTMKEETIEFFKEHLPEVNGDIFWEKCQKEFPYRPQTEKI</sequence>
<organism evidence="2 3">
    <name type="scientific">Flavobacterium aurantiibacter</name>
    <dbReference type="NCBI Taxonomy" id="2023067"/>
    <lineage>
        <taxon>Bacteria</taxon>
        <taxon>Pseudomonadati</taxon>
        <taxon>Bacteroidota</taxon>
        <taxon>Flavobacteriia</taxon>
        <taxon>Flavobacteriales</taxon>
        <taxon>Flavobacteriaceae</taxon>
        <taxon>Flavobacterium</taxon>
    </lineage>
</organism>
<dbReference type="RefSeq" id="WP_094485353.1">
    <property type="nucleotide sequence ID" value="NZ_NOXX01000147.1"/>
</dbReference>
<reference evidence="2 3" key="1">
    <citation type="submission" date="2017-07" db="EMBL/GenBank/DDBJ databases">
        <title>Flavobacterium cyanobacteriorum sp. nov., isolated from cyanobacterial aggregates in a eutrophic lake.</title>
        <authorList>
            <person name="Cai H."/>
        </authorList>
    </citation>
    <scope>NUCLEOTIDE SEQUENCE [LARGE SCALE GENOMIC DNA]</scope>
    <source>
        <strain evidence="2 3">TH167</strain>
    </source>
</reference>
<evidence type="ECO:0000256" key="1">
    <source>
        <dbReference type="SAM" id="Phobius"/>
    </source>
</evidence>
<feature type="transmembrane region" description="Helical" evidence="1">
    <location>
        <begin position="63"/>
        <end position="82"/>
    </location>
</feature>
<name>A0A256A0E7_9FLAO</name>
<keyword evidence="1" id="KW-0812">Transmembrane</keyword>
<keyword evidence="1" id="KW-0472">Membrane</keyword>
<dbReference type="EMBL" id="NOXX01000147">
    <property type="protein sequence ID" value="OYQ47228.1"/>
    <property type="molecule type" value="Genomic_DNA"/>
</dbReference>
<keyword evidence="3" id="KW-1185">Reference proteome</keyword>
<evidence type="ECO:0000313" key="3">
    <source>
        <dbReference type="Proteomes" id="UP000216035"/>
    </source>
</evidence>
<proteinExistence type="predicted"/>
<dbReference type="AlphaFoldDB" id="A0A256A0E7"/>
<comment type="caution">
    <text evidence="2">The sequence shown here is derived from an EMBL/GenBank/DDBJ whole genome shotgun (WGS) entry which is preliminary data.</text>
</comment>
<dbReference type="Proteomes" id="UP000216035">
    <property type="component" value="Unassembled WGS sequence"/>
</dbReference>
<protein>
    <submittedName>
        <fullName evidence="2">Uncharacterized protein</fullName>
    </submittedName>
</protein>
<gene>
    <name evidence="2" type="ORF">CHX27_03335</name>
</gene>
<keyword evidence="1" id="KW-1133">Transmembrane helix</keyword>
<dbReference type="OrthoDB" id="1491611at2"/>